<dbReference type="STRING" id="550540.Fbal_2167"/>
<dbReference type="NCBIfam" id="TIGR01076">
    <property type="entry name" value="sortase_fam"/>
    <property type="match status" value="1"/>
</dbReference>
<dbReference type="Proteomes" id="UP000006683">
    <property type="component" value="Chromosome"/>
</dbReference>
<dbReference type="AlphaFoldDB" id="E1SVN9"/>
<dbReference type="GeneID" id="67184038"/>
<feature type="compositionally biased region" description="Pro residues" evidence="2">
    <location>
        <begin position="89"/>
        <end position="100"/>
    </location>
</feature>
<dbReference type="InterPro" id="IPR023365">
    <property type="entry name" value="Sortase_dom-sf"/>
</dbReference>
<dbReference type="KEGG" id="fbl:Fbal_2167"/>
<protein>
    <submittedName>
        <fullName evidence="3">Sortase family protein</fullName>
    </submittedName>
</protein>
<dbReference type="OrthoDB" id="9790661at2"/>
<dbReference type="InterPro" id="IPR005754">
    <property type="entry name" value="Sortase"/>
</dbReference>
<keyword evidence="1" id="KW-0378">Hydrolase</keyword>
<name>E1SVN9_FERBD</name>
<dbReference type="HOGENOM" id="CLU_1029539_0_0_6"/>
<organism evidence="3 4">
    <name type="scientific">Ferrimonas balearica (strain DSM 9799 / CCM 4581 / KCTC 23876 / PAT)</name>
    <dbReference type="NCBI Taxonomy" id="550540"/>
    <lineage>
        <taxon>Bacteria</taxon>
        <taxon>Pseudomonadati</taxon>
        <taxon>Pseudomonadota</taxon>
        <taxon>Gammaproteobacteria</taxon>
        <taxon>Alteromonadales</taxon>
        <taxon>Ferrimonadaceae</taxon>
        <taxon>Ferrimonas</taxon>
    </lineage>
</organism>
<dbReference type="GO" id="GO:0016787">
    <property type="term" value="F:hydrolase activity"/>
    <property type="evidence" value="ECO:0007669"/>
    <property type="project" value="UniProtKB-KW"/>
</dbReference>
<dbReference type="InterPro" id="IPR041999">
    <property type="entry name" value="Sortase_D_1"/>
</dbReference>
<dbReference type="EMBL" id="CP002209">
    <property type="protein sequence ID" value="ADN76370.1"/>
    <property type="molecule type" value="Genomic_DNA"/>
</dbReference>
<gene>
    <name evidence="3" type="ordered locus">Fbal_2167</name>
</gene>
<evidence type="ECO:0000256" key="1">
    <source>
        <dbReference type="ARBA" id="ARBA00022801"/>
    </source>
</evidence>
<sequence length="270" mass="29192">MCYWLEKFSLWLGLLLLTAFALSRWHAHWGYQQAMAQFEPVRLNAASLPLQSAPQSAPEPVLPSTSPREPASVSPLPLSSDVPAAQPALPLPPEPEPLYLPQPLASLDQEAAPVRPEASLWSDSRRASYQAASDHTGAPVALLEIPAIALTVPVFNGTEEWQLNKGVGRVNNGAGLDGAGNLALAGHRDGFFRRLGELAPGDALWVTDAQGERRQFLVNHSVIVEPNEVWVLAPSAPSELTLITCYPFYFLGSAPQRYIVKAVRSAAPQP</sequence>
<feature type="compositionally biased region" description="Low complexity" evidence="2">
    <location>
        <begin position="70"/>
        <end position="88"/>
    </location>
</feature>
<evidence type="ECO:0000256" key="2">
    <source>
        <dbReference type="SAM" id="MobiDB-lite"/>
    </source>
</evidence>
<dbReference type="eggNOG" id="COG3764">
    <property type="taxonomic scope" value="Bacteria"/>
</dbReference>
<keyword evidence="4" id="KW-1185">Reference proteome</keyword>
<reference evidence="3 4" key="1">
    <citation type="journal article" date="2010" name="Stand. Genomic Sci.">
        <title>Complete genome sequence of Ferrimonas balearica type strain (PAT).</title>
        <authorList>
            <person name="Nolan M."/>
            <person name="Sikorski J."/>
            <person name="Davenport K."/>
            <person name="Lucas S."/>
            <person name="Glavina Del Rio T."/>
            <person name="Tice H."/>
            <person name="Cheng J."/>
            <person name="Goodwin L."/>
            <person name="Pitluck S."/>
            <person name="Liolios K."/>
            <person name="Ivanova N."/>
            <person name="Mavromatis K."/>
            <person name="Ovchinnikova G."/>
            <person name="Pati A."/>
            <person name="Chen A."/>
            <person name="Palaniappan K."/>
            <person name="Land M."/>
            <person name="Hauser L."/>
            <person name="Chang Y."/>
            <person name="Jeffries C."/>
            <person name="Tapia R."/>
            <person name="Brettin T."/>
            <person name="Detter J."/>
            <person name="Han C."/>
            <person name="Yasawong M."/>
            <person name="Rohde M."/>
            <person name="Tindall B."/>
            <person name="Goker M."/>
            <person name="Woyke T."/>
            <person name="Bristow J."/>
            <person name="Eisen J."/>
            <person name="Markowitz V."/>
            <person name="Hugenholtz P."/>
            <person name="Kyrpides N."/>
            <person name="Klenk H."/>
            <person name="Lapidus A."/>
        </authorList>
    </citation>
    <scope>NUCLEOTIDE SEQUENCE [LARGE SCALE GENOMIC DNA]</scope>
    <source>
        <strain evidence="4">DSM 9799 / CCM 4581 / KCTC 23876 / PAT</strain>
    </source>
</reference>
<dbReference type="Gene3D" id="2.40.260.10">
    <property type="entry name" value="Sortase"/>
    <property type="match status" value="1"/>
</dbReference>
<proteinExistence type="predicted"/>
<feature type="region of interest" description="Disordered" evidence="2">
    <location>
        <begin position="50"/>
        <end position="101"/>
    </location>
</feature>
<evidence type="ECO:0000313" key="4">
    <source>
        <dbReference type="Proteomes" id="UP000006683"/>
    </source>
</evidence>
<accession>E1SVN9</accession>
<dbReference type="SUPFAM" id="SSF63817">
    <property type="entry name" value="Sortase"/>
    <property type="match status" value="1"/>
</dbReference>
<dbReference type="Pfam" id="PF04203">
    <property type="entry name" value="Sortase"/>
    <property type="match status" value="1"/>
</dbReference>
<dbReference type="RefSeq" id="WP_013345676.1">
    <property type="nucleotide sequence ID" value="NC_014541.1"/>
</dbReference>
<dbReference type="CDD" id="cd05828">
    <property type="entry name" value="Sortase_D_1"/>
    <property type="match status" value="1"/>
</dbReference>
<evidence type="ECO:0000313" key="3">
    <source>
        <dbReference type="EMBL" id="ADN76370.1"/>
    </source>
</evidence>